<accession>X1E111</accession>
<protein>
    <submittedName>
        <fullName evidence="2">Uncharacterized protein</fullName>
    </submittedName>
</protein>
<gene>
    <name evidence="2" type="ORF">S01H4_49796</name>
</gene>
<dbReference type="AlphaFoldDB" id="X1E111"/>
<proteinExistence type="predicted"/>
<keyword evidence="1" id="KW-1133">Transmembrane helix</keyword>
<evidence type="ECO:0000313" key="2">
    <source>
        <dbReference type="EMBL" id="GAH02353.1"/>
    </source>
</evidence>
<dbReference type="EMBL" id="BART01028203">
    <property type="protein sequence ID" value="GAH02353.1"/>
    <property type="molecule type" value="Genomic_DNA"/>
</dbReference>
<feature type="transmembrane region" description="Helical" evidence="1">
    <location>
        <begin position="20"/>
        <end position="38"/>
    </location>
</feature>
<keyword evidence="1" id="KW-0472">Membrane</keyword>
<sequence>ILKGNKGKKSDYKLYFMYNYINILYLLIYLYTVLLAITKDFLE</sequence>
<reference evidence="2" key="1">
    <citation type="journal article" date="2014" name="Front. Microbiol.">
        <title>High frequency of phylogenetically diverse reductive dehalogenase-homologous genes in deep subseafloor sedimentary metagenomes.</title>
        <authorList>
            <person name="Kawai M."/>
            <person name="Futagami T."/>
            <person name="Toyoda A."/>
            <person name="Takaki Y."/>
            <person name="Nishi S."/>
            <person name="Hori S."/>
            <person name="Arai W."/>
            <person name="Tsubouchi T."/>
            <person name="Morono Y."/>
            <person name="Uchiyama I."/>
            <person name="Ito T."/>
            <person name="Fujiyama A."/>
            <person name="Inagaki F."/>
            <person name="Takami H."/>
        </authorList>
    </citation>
    <scope>NUCLEOTIDE SEQUENCE</scope>
    <source>
        <strain evidence="2">Expedition CK06-06</strain>
    </source>
</reference>
<organism evidence="2">
    <name type="scientific">marine sediment metagenome</name>
    <dbReference type="NCBI Taxonomy" id="412755"/>
    <lineage>
        <taxon>unclassified sequences</taxon>
        <taxon>metagenomes</taxon>
        <taxon>ecological metagenomes</taxon>
    </lineage>
</organism>
<name>X1E111_9ZZZZ</name>
<feature type="non-terminal residue" evidence="2">
    <location>
        <position position="1"/>
    </location>
</feature>
<comment type="caution">
    <text evidence="2">The sequence shown here is derived from an EMBL/GenBank/DDBJ whole genome shotgun (WGS) entry which is preliminary data.</text>
</comment>
<evidence type="ECO:0000256" key="1">
    <source>
        <dbReference type="SAM" id="Phobius"/>
    </source>
</evidence>
<keyword evidence="1" id="KW-0812">Transmembrane</keyword>